<comment type="caution">
    <text evidence="1">The sequence shown here is derived from an EMBL/GenBank/DDBJ whole genome shotgun (WGS) entry which is preliminary data.</text>
</comment>
<reference evidence="1 2" key="1">
    <citation type="submission" date="2014-05" db="EMBL/GenBank/DDBJ databases">
        <title>Draft genome sequence of a rare smut relative, Tilletiaria anomala UBC 951.</title>
        <authorList>
            <consortium name="DOE Joint Genome Institute"/>
            <person name="Toome M."/>
            <person name="Kuo A."/>
            <person name="Henrissat B."/>
            <person name="Lipzen A."/>
            <person name="Tritt A."/>
            <person name="Yoshinaga Y."/>
            <person name="Zane M."/>
            <person name="Barry K."/>
            <person name="Grigoriev I.V."/>
            <person name="Spatafora J.W."/>
            <person name="Aimea M.C."/>
        </authorList>
    </citation>
    <scope>NUCLEOTIDE SEQUENCE [LARGE SCALE GENOMIC DNA]</scope>
    <source>
        <strain evidence="1 2">UBC 951</strain>
    </source>
</reference>
<organism evidence="1 2">
    <name type="scientific">Tilletiaria anomala (strain ATCC 24038 / CBS 436.72 / UBC 951)</name>
    <dbReference type="NCBI Taxonomy" id="1037660"/>
    <lineage>
        <taxon>Eukaryota</taxon>
        <taxon>Fungi</taxon>
        <taxon>Dikarya</taxon>
        <taxon>Basidiomycota</taxon>
        <taxon>Ustilaginomycotina</taxon>
        <taxon>Exobasidiomycetes</taxon>
        <taxon>Georgefischeriales</taxon>
        <taxon>Tilletiariaceae</taxon>
        <taxon>Tilletiaria</taxon>
    </lineage>
</organism>
<dbReference type="Proteomes" id="UP000027361">
    <property type="component" value="Unassembled WGS sequence"/>
</dbReference>
<protein>
    <submittedName>
        <fullName evidence="1">Uncharacterized protein</fullName>
    </submittedName>
</protein>
<dbReference type="AlphaFoldDB" id="A0A066WK71"/>
<sequence>MWKEDYCPPSLECSDRAIDDREWPNAGGDVGASSGIPDLVAAQSNDADVLSTYKLDMLRFKSFNRLNRSAGVVTCSVANKSHIRHSLSHCVLLAASCTASAKHFLPVKYNVLTVIVYGCAACRLLGPGACTATLPDIQGPILWAFSSRQQDTNALRYGRTAILLPFELGLHSVAQTPLRWTLNK</sequence>
<keyword evidence="2" id="KW-1185">Reference proteome</keyword>
<proteinExistence type="predicted"/>
<gene>
    <name evidence="1" type="ORF">K437DRAFT_51261</name>
</gene>
<dbReference type="RefSeq" id="XP_013244715.1">
    <property type="nucleotide sequence ID" value="XM_013389261.1"/>
</dbReference>
<dbReference type="HOGENOM" id="CLU_1469204_0_0_1"/>
<name>A0A066WK71_TILAU</name>
<dbReference type="EMBL" id="JMSN01000016">
    <property type="protein sequence ID" value="KDN51414.1"/>
    <property type="molecule type" value="Genomic_DNA"/>
</dbReference>
<dbReference type="GeneID" id="25267559"/>
<accession>A0A066WK71</accession>
<evidence type="ECO:0000313" key="1">
    <source>
        <dbReference type="EMBL" id="KDN51414.1"/>
    </source>
</evidence>
<evidence type="ECO:0000313" key="2">
    <source>
        <dbReference type="Proteomes" id="UP000027361"/>
    </source>
</evidence>
<dbReference type="InParanoid" id="A0A066WK71"/>